<dbReference type="OrthoDB" id="325673at2"/>
<dbReference type="Proteomes" id="UP000244450">
    <property type="component" value="Unassembled WGS sequence"/>
</dbReference>
<gene>
    <name evidence="1" type="ORF">DCC81_06095</name>
</gene>
<sequence>MTQQPYVYDQQALLAQLTPLLWAQLPEKGRDWLQQQLVKAQSSSGFQAWNTTFVALPRFTGKQPVQFSPETLDQLNALVPGFTPQAWPADRLARAWWLAQWPAADAATYVRSISTLFQTGSMEELTALYACLPLLAWPESWVAQTAEGIRSNIGNVLDAIMLQNPYPARYLPEAAWNQLVLKAFFTSKDVRLVTGLQARNNKTLQQMLRDYAAERRAAGRSVDPQLPPLAAQVLAG</sequence>
<accession>A0A2T7BN17</accession>
<organism evidence="1 2">
    <name type="scientific">Chitinophaga parva</name>
    <dbReference type="NCBI Taxonomy" id="2169414"/>
    <lineage>
        <taxon>Bacteria</taxon>
        <taxon>Pseudomonadati</taxon>
        <taxon>Bacteroidota</taxon>
        <taxon>Chitinophagia</taxon>
        <taxon>Chitinophagales</taxon>
        <taxon>Chitinophagaceae</taxon>
        <taxon>Chitinophaga</taxon>
    </lineage>
</organism>
<dbReference type="AlphaFoldDB" id="A0A2T7BN17"/>
<comment type="caution">
    <text evidence="1">The sequence shown here is derived from an EMBL/GenBank/DDBJ whole genome shotgun (WGS) entry which is preliminary data.</text>
</comment>
<dbReference type="InterPro" id="IPR047715">
    <property type="entry name" value="EboA_dom"/>
</dbReference>
<keyword evidence="2" id="KW-1185">Reference proteome</keyword>
<reference evidence="1 2" key="1">
    <citation type="submission" date="2018-04" db="EMBL/GenBank/DDBJ databases">
        <title>Chitinophaga fuyangensis sp. nov., isolated from soil in a chemical factory.</title>
        <authorList>
            <person name="Chen K."/>
        </authorList>
    </citation>
    <scope>NUCLEOTIDE SEQUENCE [LARGE SCALE GENOMIC DNA]</scope>
    <source>
        <strain evidence="1 2">LY-1</strain>
    </source>
</reference>
<proteinExistence type="predicted"/>
<protein>
    <submittedName>
        <fullName evidence="1">Uncharacterized protein</fullName>
    </submittedName>
</protein>
<dbReference type="EMBL" id="QCYK01000001">
    <property type="protein sequence ID" value="PUZ29039.1"/>
    <property type="molecule type" value="Genomic_DNA"/>
</dbReference>
<name>A0A2T7BN17_9BACT</name>
<dbReference type="NCBIfam" id="NF035938">
    <property type="entry name" value="EboA_domain"/>
    <property type="match status" value="1"/>
</dbReference>
<dbReference type="RefSeq" id="WP_108685678.1">
    <property type="nucleotide sequence ID" value="NZ_QCYK01000001.1"/>
</dbReference>
<evidence type="ECO:0000313" key="2">
    <source>
        <dbReference type="Proteomes" id="UP000244450"/>
    </source>
</evidence>
<evidence type="ECO:0000313" key="1">
    <source>
        <dbReference type="EMBL" id="PUZ29039.1"/>
    </source>
</evidence>